<protein>
    <submittedName>
        <fullName evidence="1">Uncharacterized protein</fullName>
    </submittedName>
</protein>
<gene>
    <name evidence="1" type="ORF">FN846DRAFT_914696</name>
</gene>
<dbReference type="AlphaFoldDB" id="A0A5J5EDV7"/>
<evidence type="ECO:0000313" key="2">
    <source>
        <dbReference type="Proteomes" id="UP000326924"/>
    </source>
</evidence>
<organism evidence="1 2">
    <name type="scientific">Sphaerosporella brunnea</name>
    <dbReference type="NCBI Taxonomy" id="1250544"/>
    <lineage>
        <taxon>Eukaryota</taxon>
        <taxon>Fungi</taxon>
        <taxon>Dikarya</taxon>
        <taxon>Ascomycota</taxon>
        <taxon>Pezizomycotina</taxon>
        <taxon>Pezizomycetes</taxon>
        <taxon>Pezizales</taxon>
        <taxon>Pyronemataceae</taxon>
        <taxon>Sphaerosporella</taxon>
    </lineage>
</organism>
<sequence length="255" mass="28349">MDGTCQYHWCVLPFPKANNARHMLGTHHKYFCHGEKKYVPVRYENGQVLHLCTYECNVKLGMWKTESGALAHQARARNAGIETDANHTNWGRNRQQPPVGPAVAHVVQYALPPSQLVAVPGQVQENALPPPAAPHRRPAPQMQITDTPAASTFCPVDVSTELQLIPQPQFNSRLEYSPIQAPPVKLPAAENYGVSPSTVQTRMKGVKTRAESQAKHQTLRADEEGETVPWLEKLDDMAIPPRATHVMRMVDLPLP</sequence>
<name>A0A5J5EDV7_9PEZI</name>
<proteinExistence type="predicted"/>
<keyword evidence="2" id="KW-1185">Reference proteome</keyword>
<reference evidence="1 2" key="1">
    <citation type="submission" date="2019-09" db="EMBL/GenBank/DDBJ databases">
        <title>Draft genome of the ectomycorrhizal ascomycete Sphaerosporella brunnea.</title>
        <authorList>
            <consortium name="DOE Joint Genome Institute"/>
            <person name="Benucci G.M."/>
            <person name="Marozzi G."/>
            <person name="Antonielli L."/>
            <person name="Sanchez S."/>
            <person name="Marco P."/>
            <person name="Wang X."/>
            <person name="Falini L.B."/>
            <person name="Barry K."/>
            <person name="Haridas S."/>
            <person name="Lipzen A."/>
            <person name="Labutti K."/>
            <person name="Grigoriev I.V."/>
            <person name="Murat C."/>
            <person name="Martin F."/>
            <person name="Albertini E."/>
            <person name="Donnini D."/>
            <person name="Bonito G."/>
        </authorList>
    </citation>
    <scope>NUCLEOTIDE SEQUENCE [LARGE SCALE GENOMIC DNA]</scope>
    <source>
        <strain evidence="1 2">Sb_GMNB300</strain>
    </source>
</reference>
<dbReference type="Proteomes" id="UP000326924">
    <property type="component" value="Unassembled WGS sequence"/>
</dbReference>
<dbReference type="EMBL" id="VXIS01000547">
    <property type="protein sequence ID" value="KAA8892918.1"/>
    <property type="molecule type" value="Genomic_DNA"/>
</dbReference>
<evidence type="ECO:0000313" key="1">
    <source>
        <dbReference type="EMBL" id="KAA8892918.1"/>
    </source>
</evidence>
<dbReference type="InParanoid" id="A0A5J5EDV7"/>
<comment type="caution">
    <text evidence="1">The sequence shown here is derived from an EMBL/GenBank/DDBJ whole genome shotgun (WGS) entry which is preliminary data.</text>
</comment>
<accession>A0A5J5EDV7</accession>